<name>A0ABY7S3N7_9FLAO</name>
<keyword evidence="3" id="KW-1185">Reference proteome</keyword>
<dbReference type="EMBL" id="CP116221">
    <property type="protein sequence ID" value="WCO03620.1"/>
    <property type="molecule type" value="Genomic_DNA"/>
</dbReference>
<evidence type="ECO:0000313" key="2">
    <source>
        <dbReference type="EMBL" id="WCO03620.1"/>
    </source>
</evidence>
<proteinExistence type="predicted"/>
<gene>
    <name evidence="2" type="ORF">MUN68_008935</name>
</gene>
<sequence length="144" mass="17240">MSKWLLRKASGSRAKYKSNGDFSDNRNSSENVDFDNLPLKESMRNKNYHKTYLDTTLVKRWLNSKLGQDFDSIYSEFLTRIQPKYLDEYRDCIFWYVAKSEDVEIKENGDVWGKWYGQFVKLPYSRQMTFYVNPTTNKLIRISK</sequence>
<evidence type="ECO:0000313" key="3">
    <source>
        <dbReference type="Proteomes" id="UP001202717"/>
    </source>
</evidence>
<protein>
    <submittedName>
        <fullName evidence="2">Uncharacterized protein</fullName>
    </submittedName>
</protein>
<dbReference type="Proteomes" id="UP001202717">
    <property type="component" value="Chromosome"/>
</dbReference>
<reference evidence="2 3" key="1">
    <citation type="submission" date="2023-01" db="EMBL/GenBank/DDBJ databases">
        <title>Psychroserpens ponticola sp. nov., isolated from seawater.</title>
        <authorList>
            <person name="Kristyanto S."/>
            <person name="Jung J."/>
            <person name="Kim J.M."/>
            <person name="Jeon C.O."/>
        </authorList>
    </citation>
    <scope>NUCLEOTIDE SEQUENCE [LARGE SCALE GENOMIC DNA]</scope>
    <source>
        <strain evidence="2 3">MSW6</strain>
    </source>
</reference>
<organism evidence="2 3">
    <name type="scientific">Psychroserpens ponticola</name>
    <dbReference type="NCBI Taxonomy" id="2932268"/>
    <lineage>
        <taxon>Bacteria</taxon>
        <taxon>Pseudomonadati</taxon>
        <taxon>Bacteroidota</taxon>
        <taxon>Flavobacteriia</taxon>
        <taxon>Flavobacteriales</taxon>
        <taxon>Flavobacteriaceae</taxon>
        <taxon>Psychroserpens</taxon>
    </lineage>
</organism>
<dbReference type="RefSeq" id="WP_249997377.1">
    <property type="nucleotide sequence ID" value="NZ_CP116221.1"/>
</dbReference>
<accession>A0ABY7S3N7</accession>
<evidence type="ECO:0000256" key="1">
    <source>
        <dbReference type="SAM" id="MobiDB-lite"/>
    </source>
</evidence>
<feature type="region of interest" description="Disordered" evidence="1">
    <location>
        <begin position="1"/>
        <end position="29"/>
    </location>
</feature>
<feature type="compositionally biased region" description="Polar residues" evidence="1">
    <location>
        <begin position="20"/>
        <end position="29"/>
    </location>
</feature>